<dbReference type="PANTHER" id="PTHR35176:SF4">
    <property type="entry name" value="PYRIDOXAMINE 5'-PHOSPHATE OXIDASE-RELATED FMN-BINDING"/>
    <property type="match status" value="1"/>
</dbReference>
<dbReference type="Pfam" id="PF01243">
    <property type="entry name" value="PNPOx_N"/>
    <property type="match status" value="1"/>
</dbReference>
<name>A0A4P6JL91_KTERU</name>
<dbReference type="EC" id="1.-.-.-" evidence="3"/>
<reference evidence="3 4" key="1">
    <citation type="submission" date="2019-01" db="EMBL/GenBank/DDBJ databases">
        <title>Ktedonosporobacter rubrisoli SCAWS-G2.</title>
        <authorList>
            <person name="Huang Y."/>
            <person name="Yan B."/>
        </authorList>
    </citation>
    <scope>NUCLEOTIDE SEQUENCE [LARGE SCALE GENOMIC DNA]</scope>
    <source>
        <strain evidence="3 4">SCAWS-G2</strain>
    </source>
</reference>
<evidence type="ECO:0000256" key="1">
    <source>
        <dbReference type="ARBA" id="ARBA00023002"/>
    </source>
</evidence>
<proteinExistence type="predicted"/>
<evidence type="ECO:0000313" key="3">
    <source>
        <dbReference type="EMBL" id="QBD75426.1"/>
    </source>
</evidence>
<gene>
    <name evidence="3" type="ORF">EPA93_05180</name>
</gene>
<keyword evidence="4" id="KW-1185">Reference proteome</keyword>
<dbReference type="InterPro" id="IPR012349">
    <property type="entry name" value="Split_barrel_FMN-bd"/>
</dbReference>
<dbReference type="AlphaFoldDB" id="A0A4P6JL91"/>
<accession>A0A4P6JL91</accession>
<dbReference type="EMBL" id="CP035758">
    <property type="protein sequence ID" value="QBD75426.1"/>
    <property type="molecule type" value="Genomic_DNA"/>
</dbReference>
<dbReference type="Proteomes" id="UP000290365">
    <property type="component" value="Chromosome"/>
</dbReference>
<keyword evidence="1 3" id="KW-0560">Oxidoreductase</keyword>
<dbReference type="InterPro" id="IPR019966">
    <property type="entry name" value="F420-dep_enz_PPOX_Rv3369"/>
</dbReference>
<sequence length="147" mass="16452">MPFHLPDPTSPSGASIARRLHDEPLIWLTTVDTKGVPQPVPVWFLWDEATTTLLIYCRANAKRLAHIQQNPNVSLHLEASGEREVIVITGKAEVCSDDPPADQVPAYLEKYHEFFSRFQITPKQLAESVSVSLRIHPVSLRYAPNGT</sequence>
<dbReference type="SUPFAM" id="SSF50475">
    <property type="entry name" value="FMN-binding split barrel"/>
    <property type="match status" value="1"/>
</dbReference>
<feature type="domain" description="Pyridoxamine 5'-phosphate oxidase N-terminal" evidence="2">
    <location>
        <begin position="16"/>
        <end position="115"/>
    </location>
</feature>
<dbReference type="OrthoDB" id="157302at2"/>
<protein>
    <submittedName>
        <fullName evidence="3">TIGR03667 family PPOX class F420-dependent oxidoreductase</fullName>
        <ecNumber evidence="3">1.-.-.-</ecNumber>
    </submittedName>
</protein>
<dbReference type="NCBIfam" id="TIGR03667">
    <property type="entry name" value="Rv3369"/>
    <property type="match status" value="1"/>
</dbReference>
<dbReference type="PANTHER" id="PTHR35176">
    <property type="entry name" value="HEME OXYGENASE HI_0854-RELATED"/>
    <property type="match status" value="1"/>
</dbReference>
<evidence type="ECO:0000313" key="4">
    <source>
        <dbReference type="Proteomes" id="UP000290365"/>
    </source>
</evidence>
<organism evidence="3 4">
    <name type="scientific">Ktedonosporobacter rubrisoli</name>
    <dbReference type="NCBI Taxonomy" id="2509675"/>
    <lineage>
        <taxon>Bacteria</taxon>
        <taxon>Bacillati</taxon>
        <taxon>Chloroflexota</taxon>
        <taxon>Ktedonobacteria</taxon>
        <taxon>Ktedonobacterales</taxon>
        <taxon>Ktedonosporobacteraceae</taxon>
        <taxon>Ktedonosporobacter</taxon>
    </lineage>
</organism>
<dbReference type="KEGG" id="kbs:EPA93_05180"/>
<dbReference type="InterPro" id="IPR011576">
    <property type="entry name" value="Pyridox_Oxase_N"/>
</dbReference>
<dbReference type="GO" id="GO:0005829">
    <property type="term" value="C:cytosol"/>
    <property type="evidence" value="ECO:0007669"/>
    <property type="project" value="TreeGrafter"/>
</dbReference>
<dbReference type="Gene3D" id="2.30.110.10">
    <property type="entry name" value="Electron Transport, Fmn-binding Protein, Chain A"/>
    <property type="match status" value="1"/>
</dbReference>
<dbReference type="InterPro" id="IPR052019">
    <property type="entry name" value="F420H2_bilvrd_red/Heme_oxyg"/>
</dbReference>
<dbReference type="GO" id="GO:0070967">
    <property type="term" value="F:coenzyme F420 binding"/>
    <property type="evidence" value="ECO:0007669"/>
    <property type="project" value="TreeGrafter"/>
</dbReference>
<evidence type="ECO:0000259" key="2">
    <source>
        <dbReference type="Pfam" id="PF01243"/>
    </source>
</evidence>
<dbReference type="RefSeq" id="WP_129886024.1">
    <property type="nucleotide sequence ID" value="NZ_CP035758.1"/>
</dbReference>
<dbReference type="GO" id="GO:0016627">
    <property type="term" value="F:oxidoreductase activity, acting on the CH-CH group of donors"/>
    <property type="evidence" value="ECO:0007669"/>
    <property type="project" value="TreeGrafter"/>
</dbReference>